<evidence type="ECO:0000313" key="1">
    <source>
        <dbReference type="EMBL" id="VUC34848.1"/>
    </source>
</evidence>
<reference evidence="1 2" key="1">
    <citation type="submission" date="2019-06" db="EMBL/GenBank/DDBJ databases">
        <authorList>
            <person name="Broberg M."/>
        </authorList>
    </citation>
    <scope>NUCLEOTIDE SEQUENCE [LARGE SCALE GENOMIC DNA]</scope>
</reference>
<dbReference type="InterPro" id="IPR051678">
    <property type="entry name" value="AGP_Transferase"/>
</dbReference>
<dbReference type="EMBL" id="CABFNS010000897">
    <property type="protein sequence ID" value="VUC34848.1"/>
    <property type="molecule type" value="Genomic_DNA"/>
</dbReference>
<dbReference type="SUPFAM" id="SSF56112">
    <property type="entry name" value="Protein kinase-like (PK-like)"/>
    <property type="match status" value="1"/>
</dbReference>
<evidence type="ECO:0000313" key="2">
    <source>
        <dbReference type="Proteomes" id="UP000766486"/>
    </source>
</evidence>
<sequence length="316" mass="35979">MSESLELSGIVRELSNAFGVNFSHPHSPMSGASHDVWLIDNTANGEAWSIRIAKNEFATCLSDRGTTVLQYLKEKRPMLQVHRLLCQSKQYSVFQYLGGEPIDYWDSDKLSIQRRHQLLDSLAVFLFEMWTCPVPRGTIKHGDLSAWNVLMDDNGISGVDRVIDWDTAQFVPMPAAIHHPLFIADIPGWQNAVPENMTFEKGRTYLHNAIAKIAGKSNHPDAQSTSRLLANCFERQFFELSLRSKLTNEHYIEKRIKGSMIEKIALQKQLGAFLTIYTRLRTNPTILALQERMRRTEGISVAIMEEKKSPKKCEFA</sequence>
<accession>A0ABY6UXC2</accession>
<name>A0ABY6UXC2_BIOOC</name>
<evidence type="ECO:0008006" key="3">
    <source>
        <dbReference type="Google" id="ProtNLM"/>
    </source>
</evidence>
<dbReference type="PANTHER" id="PTHR21310:SF15">
    <property type="entry name" value="AMINOGLYCOSIDE PHOSPHOTRANSFERASE DOMAIN-CONTAINING PROTEIN"/>
    <property type="match status" value="1"/>
</dbReference>
<gene>
    <name evidence="1" type="ORF">CLO192961_LOCUS396680</name>
</gene>
<organism evidence="1 2">
    <name type="scientific">Bionectria ochroleuca</name>
    <name type="common">Gliocladium roseum</name>
    <dbReference type="NCBI Taxonomy" id="29856"/>
    <lineage>
        <taxon>Eukaryota</taxon>
        <taxon>Fungi</taxon>
        <taxon>Dikarya</taxon>
        <taxon>Ascomycota</taxon>
        <taxon>Pezizomycotina</taxon>
        <taxon>Sordariomycetes</taxon>
        <taxon>Hypocreomycetidae</taxon>
        <taxon>Hypocreales</taxon>
        <taxon>Bionectriaceae</taxon>
        <taxon>Clonostachys</taxon>
    </lineage>
</organism>
<proteinExistence type="predicted"/>
<comment type="caution">
    <text evidence="1">The sequence shown here is derived from an EMBL/GenBank/DDBJ whole genome shotgun (WGS) entry which is preliminary data.</text>
</comment>
<dbReference type="Proteomes" id="UP000766486">
    <property type="component" value="Unassembled WGS sequence"/>
</dbReference>
<dbReference type="InterPro" id="IPR011009">
    <property type="entry name" value="Kinase-like_dom_sf"/>
</dbReference>
<protein>
    <recommendedName>
        <fullName evidence="3">Aminoglycoside phosphotransferase domain-containing protein</fullName>
    </recommendedName>
</protein>
<keyword evidence="2" id="KW-1185">Reference proteome</keyword>
<dbReference type="PANTHER" id="PTHR21310">
    <property type="entry name" value="AMINOGLYCOSIDE PHOSPHOTRANSFERASE-RELATED-RELATED"/>
    <property type="match status" value="1"/>
</dbReference>